<dbReference type="eggNOG" id="ENOG502QR8B">
    <property type="taxonomic scope" value="Eukaryota"/>
</dbReference>
<evidence type="ECO:0000256" key="1">
    <source>
        <dbReference type="SAM" id="MobiDB-lite"/>
    </source>
</evidence>
<feature type="non-terminal residue" evidence="2">
    <location>
        <position position="1"/>
    </location>
</feature>
<name>A0A0N7KK60_ORYSJ</name>
<dbReference type="InterPro" id="IPR052965">
    <property type="entry name" value="Pigment-catalase-like"/>
</dbReference>
<gene>
    <name evidence="2" type="ordered locus">Os05g0151100</name>
    <name evidence="2" type="ORF">OSNPB_050151100</name>
</gene>
<evidence type="ECO:0000313" key="3">
    <source>
        <dbReference type="Proteomes" id="UP000059680"/>
    </source>
</evidence>
<organism evidence="2 3">
    <name type="scientific">Oryza sativa subsp. japonica</name>
    <name type="common">Rice</name>
    <dbReference type="NCBI Taxonomy" id="39947"/>
    <lineage>
        <taxon>Eukaryota</taxon>
        <taxon>Viridiplantae</taxon>
        <taxon>Streptophyta</taxon>
        <taxon>Embryophyta</taxon>
        <taxon>Tracheophyta</taxon>
        <taxon>Spermatophyta</taxon>
        <taxon>Magnoliopsida</taxon>
        <taxon>Liliopsida</taxon>
        <taxon>Poales</taxon>
        <taxon>Poaceae</taxon>
        <taxon>BOP clade</taxon>
        <taxon>Oryzoideae</taxon>
        <taxon>Oryzeae</taxon>
        <taxon>Oryzinae</taxon>
        <taxon>Oryza</taxon>
        <taxon>Oryza sativa</taxon>
    </lineage>
</organism>
<proteinExistence type="predicted"/>
<dbReference type="OMA" id="PQEPQEW"/>
<sequence length="370" mass="41325">PNPNQPPKYTRAPAQTLSHSPTPLTSLSVSPRRHGGSRAPRRRRRRRRPPPAASHGLPARRSCLVGHGAAGRATARQRRPAVPREPAAARRCGGVPERHGAHPVPPQRQVRGGGVVPPRRARPGHRLHRRRPLRRRAAPHRRAQGHPRLPRHRGRRRARVPGGGSHQGDHPVHGRVPPPRDRPQRRRVRRGDGRRHGHPPRPPLRPLRQQRQLPPRLLHPPPHHRLRRRRHQLQTTESVADVQLQASMLAVEAGQDAVIRMMLYERADEVVAPYKGRTVAEFTRRISEWRNAASRCGAKDEGVKVLDRRQGAERRTVSNILGAGDDSLGFARTPAEVLRILYGSGNEQVPGGFLPRGGNGTIAKGFFQLA</sequence>
<feature type="compositionally biased region" description="Low complexity" evidence="1">
    <location>
        <begin position="16"/>
        <end position="30"/>
    </location>
</feature>
<feature type="region of interest" description="Disordered" evidence="1">
    <location>
        <begin position="1"/>
        <end position="230"/>
    </location>
</feature>
<feature type="compositionally biased region" description="Basic residues" evidence="1">
    <location>
        <begin position="31"/>
        <end position="49"/>
    </location>
</feature>
<feature type="compositionally biased region" description="Basic residues" evidence="1">
    <location>
        <begin position="183"/>
        <end position="199"/>
    </location>
</feature>
<feature type="compositionally biased region" description="Basic residues" evidence="1">
    <location>
        <begin position="119"/>
        <end position="159"/>
    </location>
</feature>
<feature type="compositionally biased region" description="Basic and acidic residues" evidence="1">
    <location>
        <begin position="167"/>
        <end position="182"/>
    </location>
</feature>
<protein>
    <submittedName>
        <fullName evidence="2">Os05g0151100 protein</fullName>
    </submittedName>
</protein>
<dbReference type="AlphaFoldDB" id="A0A0N7KK60"/>
<dbReference type="PANTHER" id="PTHR31694:SF26">
    <property type="entry name" value="OS05G0151100 PROTEIN"/>
    <property type="match status" value="1"/>
</dbReference>
<dbReference type="Proteomes" id="UP000059680">
    <property type="component" value="Chromosome 5"/>
</dbReference>
<dbReference type="InParanoid" id="A0A0N7KK60"/>
<dbReference type="PANTHER" id="PTHR31694">
    <property type="entry name" value="DESICCATION-LIKE PROTEIN"/>
    <property type="match status" value="1"/>
</dbReference>
<accession>A0A0N7KK60</accession>
<dbReference type="EMBL" id="AP014961">
    <property type="protein sequence ID" value="BAS92313.1"/>
    <property type="molecule type" value="Genomic_DNA"/>
</dbReference>
<feature type="compositionally biased region" description="Basic residues" evidence="1">
    <location>
        <begin position="221"/>
        <end position="230"/>
    </location>
</feature>
<reference evidence="2 3" key="2">
    <citation type="journal article" date="2013" name="Plant Cell Physiol.">
        <title>Rice Annotation Project Database (RAP-DB): an integrative and interactive database for rice genomics.</title>
        <authorList>
            <person name="Sakai H."/>
            <person name="Lee S.S."/>
            <person name="Tanaka T."/>
            <person name="Numa H."/>
            <person name="Kim J."/>
            <person name="Kawahara Y."/>
            <person name="Wakimoto H."/>
            <person name="Yang C.C."/>
            <person name="Iwamoto M."/>
            <person name="Abe T."/>
            <person name="Yamada Y."/>
            <person name="Muto A."/>
            <person name="Inokuchi H."/>
            <person name="Ikemura T."/>
            <person name="Matsumoto T."/>
            <person name="Sasaki T."/>
            <person name="Itoh T."/>
        </authorList>
    </citation>
    <scope>NUCLEOTIDE SEQUENCE [LARGE SCALE GENOMIC DNA]</scope>
    <source>
        <strain evidence="3">cv. Nipponbare</strain>
    </source>
</reference>
<reference evidence="2 3" key="3">
    <citation type="journal article" date="2013" name="Rice">
        <title>Improvement of the Oryza sativa Nipponbare reference genome using next generation sequence and optical map data.</title>
        <authorList>
            <person name="Kawahara Y."/>
            <person name="de la Bastide M."/>
            <person name="Hamilton J.P."/>
            <person name="Kanamori H."/>
            <person name="McCombie W.R."/>
            <person name="Ouyang S."/>
            <person name="Schwartz D.C."/>
            <person name="Tanaka T."/>
            <person name="Wu J."/>
            <person name="Zhou S."/>
            <person name="Childs K.L."/>
            <person name="Davidson R.M."/>
            <person name="Lin H."/>
            <person name="Quesada-Ocampo L."/>
            <person name="Vaillancourt B."/>
            <person name="Sakai H."/>
            <person name="Lee S.S."/>
            <person name="Kim J."/>
            <person name="Numa H."/>
            <person name="Itoh T."/>
            <person name="Buell C.R."/>
            <person name="Matsumoto T."/>
        </authorList>
    </citation>
    <scope>NUCLEOTIDE SEQUENCE [LARGE SCALE GENOMIC DNA]</scope>
    <source>
        <strain evidence="3">cv. Nipponbare</strain>
    </source>
</reference>
<dbReference type="Gramene" id="Os05t0151100-00">
    <property type="protein sequence ID" value="Os05t0151100-00"/>
    <property type="gene ID" value="Os05g0151100"/>
</dbReference>
<dbReference type="PaxDb" id="39947-A0A0N7KK60"/>
<keyword evidence="3" id="KW-1185">Reference proteome</keyword>
<feature type="compositionally biased region" description="Low complexity" evidence="1">
    <location>
        <begin position="206"/>
        <end position="216"/>
    </location>
</feature>
<evidence type="ECO:0000313" key="2">
    <source>
        <dbReference type="EMBL" id="BAS92313.1"/>
    </source>
</evidence>
<reference evidence="3" key="1">
    <citation type="journal article" date="2005" name="Nature">
        <title>The map-based sequence of the rice genome.</title>
        <authorList>
            <consortium name="International rice genome sequencing project (IRGSP)"/>
            <person name="Matsumoto T."/>
            <person name="Wu J."/>
            <person name="Kanamori H."/>
            <person name="Katayose Y."/>
            <person name="Fujisawa M."/>
            <person name="Namiki N."/>
            <person name="Mizuno H."/>
            <person name="Yamamoto K."/>
            <person name="Antonio B.A."/>
            <person name="Baba T."/>
            <person name="Sakata K."/>
            <person name="Nagamura Y."/>
            <person name="Aoki H."/>
            <person name="Arikawa K."/>
            <person name="Arita K."/>
            <person name="Bito T."/>
            <person name="Chiden Y."/>
            <person name="Fujitsuka N."/>
            <person name="Fukunaka R."/>
            <person name="Hamada M."/>
            <person name="Harada C."/>
            <person name="Hayashi A."/>
            <person name="Hijishita S."/>
            <person name="Honda M."/>
            <person name="Hosokawa S."/>
            <person name="Ichikawa Y."/>
            <person name="Idonuma A."/>
            <person name="Iijima M."/>
            <person name="Ikeda M."/>
            <person name="Ikeno M."/>
            <person name="Ito K."/>
            <person name="Ito S."/>
            <person name="Ito T."/>
            <person name="Ito Y."/>
            <person name="Ito Y."/>
            <person name="Iwabuchi A."/>
            <person name="Kamiya K."/>
            <person name="Karasawa W."/>
            <person name="Kurita K."/>
            <person name="Katagiri S."/>
            <person name="Kikuta A."/>
            <person name="Kobayashi H."/>
            <person name="Kobayashi N."/>
            <person name="Machita K."/>
            <person name="Maehara T."/>
            <person name="Masukawa M."/>
            <person name="Mizubayashi T."/>
            <person name="Mukai Y."/>
            <person name="Nagasaki H."/>
            <person name="Nagata Y."/>
            <person name="Naito S."/>
            <person name="Nakashima M."/>
            <person name="Nakama Y."/>
            <person name="Nakamichi Y."/>
            <person name="Nakamura M."/>
            <person name="Meguro A."/>
            <person name="Negishi M."/>
            <person name="Ohta I."/>
            <person name="Ohta T."/>
            <person name="Okamoto M."/>
            <person name="Ono N."/>
            <person name="Saji S."/>
            <person name="Sakaguchi M."/>
            <person name="Sakai K."/>
            <person name="Shibata M."/>
            <person name="Shimokawa T."/>
            <person name="Song J."/>
            <person name="Takazaki Y."/>
            <person name="Terasawa K."/>
            <person name="Tsugane M."/>
            <person name="Tsuji K."/>
            <person name="Ueda S."/>
            <person name="Waki K."/>
            <person name="Yamagata H."/>
            <person name="Yamamoto M."/>
            <person name="Yamamoto S."/>
            <person name="Yamane H."/>
            <person name="Yoshiki S."/>
            <person name="Yoshihara R."/>
            <person name="Yukawa K."/>
            <person name="Zhong H."/>
            <person name="Yano M."/>
            <person name="Yuan Q."/>
            <person name="Ouyang S."/>
            <person name="Liu J."/>
            <person name="Jones K.M."/>
            <person name="Gansberger K."/>
            <person name="Moffat K."/>
            <person name="Hill J."/>
            <person name="Bera J."/>
            <person name="Fadrosh D."/>
            <person name="Jin S."/>
            <person name="Johri S."/>
            <person name="Kim M."/>
            <person name="Overton L."/>
            <person name="Reardon M."/>
            <person name="Tsitrin T."/>
            <person name="Vuong H."/>
            <person name="Weaver B."/>
            <person name="Ciecko A."/>
            <person name="Tallon L."/>
            <person name="Jackson J."/>
            <person name="Pai G."/>
            <person name="Aken S.V."/>
            <person name="Utterback T."/>
            <person name="Reidmuller S."/>
            <person name="Feldblyum T."/>
            <person name="Hsiao J."/>
            <person name="Zismann V."/>
            <person name="Iobst S."/>
            <person name="de Vazeille A.R."/>
            <person name="Buell C.R."/>
            <person name="Ying K."/>
            <person name="Li Y."/>
            <person name="Lu T."/>
            <person name="Huang Y."/>
            <person name="Zhao Q."/>
            <person name="Feng Q."/>
            <person name="Zhang L."/>
            <person name="Zhu J."/>
            <person name="Weng Q."/>
            <person name="Mu J."/>
            <person name="Lu Y."/>
            <person name="Fan D."/>
            <person name="Liu Y."/>
            <person name="Guan J."/>
            <person name="Zhang Y."/>
            <person name="Yu S."/>
            <person name="Liu X."/>
            <person name="Zhang Y."/>
            <person name="Hong G."/>
            <person name="Han B."/>
            <person name="Choisne N."/>
            <person name="Demange N."/>
            <person name="Orjeda G."/>
            <person name="Samain S."/>
            <person name="Cattolico L."/>
            <person name="Pelletier E."/>
            <person name="Couloux A."/>
            <person name="Segurens B."/>
            <person name="Wincker P."/>
            <person name="D'Hont A."/>
            <person name="Scarpelli C."/>
            <person name="Weissenbach J."/>
            <person name="Salanoubat M."/>
            <person name="Quetier F."/>
            <person name="Yu Y."/>
            <person name="Kim H.R."/>
            <person name="Rambo T."/>
            <person name="Currie J."/>
            <person name="Collura K."/>
            <person name="Luo M."/>
            <person name="Yang T."/>
            <person name="Ammiraju J.S.S."/>
            <person name="Engler F."/>
            <person name="Soderlund C."/>
            <person name="Wing R.A."/>
            <person name="Palmer L.E."/>
            <person name="de la Bastide M."/>
            <person name="Spiegel L."/>
            <person name="Nascimento L."/>
            <person name="Zutavern T."/>
            <person name="O'Shaughnessy A."/>
            <person name="Dike S."/>
            <person name="Dedhia N."/>
            <person name="Preston R."/>
            <person name="Balija V."/>
            <person name="McCombie W.R."/>
            <person name="Chow T."/>
            <person name="Chen H."/>
            <person name="Chung M."/>
            <person name="Chen C."/>
            <person name="Shaw J."/>
            <person name="Wu H."/>
            <person name="Hsiao K."/>
            <person name="Chao Y."/>
            <person name="Chu M."/>
            <person name="Cheng C."/>
            <person name="Hour A."/>
            <person name="Lee P."/>
            <person name="Lin S."/>
            <person name="Lin Y."/>
            <person name="Liou J."/>
            <person name="Liu S."/>
            <person name="Hsing Y."/>
            <person name="Raghuvanshi S."/>
            <person name="Mohanty A."/>
            <person name="Bharti A.K."/>
            <person name="Gaur A."/>
            <person name="Gupta V."/>
            <person name="Kumar D."/>
            <person name="Ravi V."/>
            <person name="Vij S."/>
            <person name="Kapur A."/>
            <person name="Khurana P."/>
            <person name="Khurana P."/>
            <person name="Khurana J.P."/>
            <person name="Tyagi A.K."/>
            <person name="Gaikwad K."/>
            <person name="Singh A."/>
            <person name="Dalal V."/>
            <person name="Srivastava S."/>
            <person name="Dixit A."/>
            <person name="Pal A.K."/>
            <person name="Ghazi I.A."/>
            <person name="Yadav M."/>
            <person name="Pandit A."/>
            <person name="Bhargava A."/>
            <person name="Sureshbabu K."/>
            <person name="Batra K."/>
            <person name="Sharma T.R."/>
            <person name="Mohapatra T."/>
            <person name="Singh N.K."/>
            <person name="Messing J."/>
            <person name="Nelson A.B."/>
            <person name="Fuks G."/>
            <person name="Kavchok S."/>
            <person name="Keizer G."/>
            <person name="Linton E."/>
            <person name="Llaca V."/>
            <person name="Song R."/>
            <person name="Tanyolac B."/>
            <person name="Young S."/>
            <person name="Ho-Il K."/>
            <person name="Hahn J.H."/>
            <person name="Sangsakoo G."/>
            <person name="Vanavichit A."/>
            <person name="de Mattos Luiz.A.T."/>
            <person name="Zimmer P.D."/>
            <person name="Malone G."/>
            <person name="Dellagostin O."/>
            <person name="de Oliveira A.C."/>
            <person name="Bevan M."/>
            <person name="Bancroft I."/>
            <person name="Minx P."/>
            <person name="Cordum H."/>
            <person name="Wilson R."/>
            <person name="Cheng Z."/>
            <person name="Jin W."/>
            <person name="Jiang J."/>
            <person name="Leong S.A."/>
            <person name="Iwama H."/>
            <person name="Gojobori T."/>
            <person name="Itoh T."/>
            <person name="Niimura Y."/>
            <person name="Fujii Y."/>
            <person name="Habara T."/>
            <person name="Sakai H."/>
            <person name="Sato Y."/>
            <person name="Wilson G."/>
            <person name="Kumar K."/>
            <person name="McCouch S."/>
            <person name="Juretic N."/>
            <person name="Hoen D."/>
            <person name="Wright S."/>
            <person name="Bruskiewich R."/>
            <person name="Bureau T."/>
            <person name="Miyao A."/>
            <person name="Hirochika H."/>
            <person name="Nishikawa T."/>
            <person name="Kadowaki K."/>
            <person name="Sugiura M."/>
            <person name="Burr B."/>
            <person name="Sasaki T."/>
        </authorList>
    </citation>
    <scope>NUCLEOTIDE SEQUENCE [LARGE SCALE GENOMIC DNA]</scope>
    <source>
        <strain evidence="3">cv. Nipponbare</strain>
    </source>
</reference>